<evidence type="ECO:0000313" key="1">
    <source>
        <dbReference type="EMBL" id="ADI19516.1"/>
    </source>
</evidence>
<organism evidence="1">
    <name type="scientific">uncultured Chloroflexi bacterium HF0770_09E03</name>
    <dbReference type="NCBI Taxonomy" id="710738"/>
    <lineage>
        <taxon>Bacteria</taxon>
        <taxon>Bacillati</taxon>
        <taxon>Chloroflexota</taxon>
        <taxon>environmental samples</taxon>
    </lineage>
</organism>
<protein>
    <submittedName>
        <fullName evidence="1">Uncharacterized protein</fullName>
    </submittedName>
</protein>
<reference evidence="1" key="1">
    <citation type="journal article" date="2011" name="Environ. Microbiol.">
        <title>Time-series analyses of Monterey Bay coastal microbial picoplankton using a 'genome proxy' microarray.</title>
        <authorList>
            <person name="Rich V.I."/>
            <person name="Pham V.D."/>
            <person name="Eppley J."/>
            <person name="Shi Y."/>
            <person name="DeLong E.F."/>
        </authorList>
    </citation>
    <scope>NUCLEOTIDE SEQUENCE</scope>
</reference>
<sequence length="125" mass="14394">MRVQNRVLVRRVLWGIEQLHKRFFRLFRIEFIRSRTAFVVDLPFVKDVDPLRPSGENFRSRVVHTVYKGGDGQTELFGTELGSGQSLLNCFMLPYANTRLFVGLGLPLVYTVGLSYVNDVKMGRI</sequence>
<name>E0XYM5_9CHLR</name>
<accession>E0XYM5</accession>
<dbReference type="AlphaFoldDB" id="E0XYM5"/>
<proteinExistence type="predicted"/>
<dbReference type="EMBL" id="GU474924">
    <property type="protein sequence ID" value="ADI19516.1"/>
    <property type="molecule type" value="Genomic_DNA"/>
</dbReference>